<dbReference type="AlphaFoldDB" id="A0A8J6G759"/>
<dbReference type="InterPro" id="IPR000668">
    <property type="entry name" value="Peptidase_C1A_C"/>
</dbReference>
<dbReference type="Gene3D" id="1.10.287.2250">
    <property type="match status" value="1"/>
</dbReference>
<dbReference type="SUPFAM" id="SSF54001">
    <property type="entry name" value="Cysteine proteinases"/>
    <property type="match status" value="1"/>
</dbReference>
<proteinExistence type="predicted"/>
<dbReference type="EMBL" id="JAATJU010024285">
    <property type="protein sequence ID" value="KAH0506025.1"/>
    <property type="molecule type" value="Genomic_DNA"/>
</dbReference>
<evidence type="ECO:0000256" key="1">
    <source>
        <dbReference type="SAM" id="SignalP"/>
    </source>
</evidence>
<comment type="caution">
    <text evidence="3">The sequence shown here is derived from an EMBL/GenBank/DDBJ whole genome shotgun (WGS) entry which is preliminary data.</text>
</comment>
<organism evidence="3 4">
    <name type="scientific">Microtus ochrogaster</name>
    <name type="common">Prairie vole</name>
    <dbReference type="NCBI Taxonomy" id="79684"/>
    <lineage>
        <taxon>Eukaryota</taxon>
        <taxon>Metazoa</taxon>
        <taxon>Chordata</taxon>
        <taxon>Craniata</taxon>
        <taxon>Vertebrata</taxon>
        <taxon>Euteleostomi</taxon>
        <taxon>Mammalia</taxon>
        <taxon>Eutheria</taxon>
        <taxon>Euarchontoglires</taxon>
        <taxon>Glires</taxon>
        <taxon>Rodentia</taxon>
        <taxon>Myomorpha</taxon>
        <taxon>Muroidea</taxon>
        <taxon>Cricetidae</taxon>
        <taxon>Arvicolinae</taxon>
        <taxon>Microtus</taxon>
    </lineage>
</organism>
<dbReference type="Gene3D" id="3.90.70.10">
    <property type="entry name" value="Cysteine proteinases"/>
    <property type="match status" value="1"/>
</dbReference>
<evidence type="ECO:0000313" key="4">
    <source>
        <dbReference type="Proteomes" id="UP000710432"/>
    </source>
</evidence>
<name>A0A8J6G759_MICOH</name>
<dbReference type="Proteomes" id="UP000710432">
    <property type="component" value="Unassembled WGS sequence"/>
</dbReference>
<dbReference type="InterPro" id="IPR038765">
    <property type="entry name" value="Papain-like_cys_pep_sf"/>
</dbReference>
<accession>A0A8J6G759</accession>
<sequence length="163" mass="18220">MSTLFFLATLCLGVVSAIPMHDPSLDAEWQKWKTRHGKTYNMHEEGQKRAVWEDNRKVIELHNEGYAKGVHDFSMEMNAFGDLYVKDNRGLDARASYAYEARKGPCRYDPKSSAANVTGYVKIPVSEAALMNAVATVGPVSVGIDSHHYSFRFYSGGKCSSFQ</sequence>
<gene>
    <name evidence="3" type="ORF">LTLLF_175155</name>
</gene>
<dbReference type="GO" id="GO:0008234">
    <property type="term" value="F:cysteine-type peptidase activity"/>
    <property type="evidence" value="ECO:0007669"/>
    <property type="project" value="InterPro"/>
</dbReference>
<dbReference type="InterPro" id="IPR013201">
    <property type="entry name" value="Prot_inhib_I29"/>
</dbReference>
<feature type="domain" description="Cathepsin propeptide inhibitor" evidence="2">
    <location>
        <begin position="29"/>
        <end position="88"/>
    </location>
</feature>
<dbReference type="Pfam" id="PF00112">
    <property type="entry name" value="Peptidase_C1"/>
    <property type="match status" value="1"/>
</dbReference>
<keyword evidence="1" id="KW-0732">Signal</keyword>
<dbReference type="SMART" id="SM00848">
    <property type="entry name" value="Inhibitor_I29"/>
    <property type="match status" value="1"/>
</dbReference>
<protein>
    <submittedName>
        <fullName evidence="3">Testin-2</fullName>
    </submittedName>
</protein>
<feature type="chain" id="PRO_5035235374" evidence="1">
    <location>
        <begin position="18"/>
        <end position="163"/>
    </location>
</feature>
<dbReference type="Pfam" id="PF08246">
    <property type="entry name" value="Inhibitor_I29"/>
    <property type="match status" value="1"/>
</dbReference>
<evidence type="ECO:0000259" key="2">
    <source>
        <dbReference type="SMART" id="SM00848"/>
    </source>
</evidence>
<reference evidence="3" key="1">
    <citation type="submission" date="2020-03" db="EMBL/GenBank/DDBJ databases">
        <title>Studies in the Genomics of Life Span.</title>
        <authorList>
            <person name="Glass D."/>
        </authorList>
    </citation>
    <scope>NUCLEOTIDE SEQUENCE</scope>
    <source>
        <strain evidence="3">LTLLF</strain>
        <tissue evidence="3">Muscle</tissue>
    </source>
</reference>
<evidence type="ECO:0000313" key="3">
    <source>
        <dbReference type="EMBL" id="KAH0506025.1"/>
    </source>
</evidence>
<feature type="signal peptide" evidence="1">
    <location>
        <begin position="1"/>
        <end position="17"/>
    </location>
</feature>
<dbReference type="GO" id="GO:0006508">
    <property type="term" value="P:proteolysis"/>
    <property type="evidence" value="ECO:0007669"/>
    <property type="project" value="InterPro"/>
</dbReference>